<gene>
    <name evidence="1" type="ORF">GCM10008013_18040</name>
</gene>
<comment type="caution">
    <text evidence="1">The sequence shown here is derived from an EMBL/GenBank/DDBJ whole genome shotgun (WGS) entry which is preliminary data.</text>
</comment>
<reference evidence="2" key="1">
    <citation type="journal article" date="2019" name="Int. J. Syst. Evol. Microbiol.">
        <title>The Global Catalogue of Microorganisms (GCM) 10K type strain sequencing project: providing services to taxonomists for standard genome sequencing and annotation.</title>
        <authorList>
            <consortium name="The Broad Institute Genomics Platform"/>
            <consortium name="The Broad Institute Genome Sequencing Center for Infectious Disease"/>
            <person name="Wu L."/>
            <person name="Ma J."/>
        </authorList>
    </citation>
    <scope>NUCLEOTIDE SEQUENCE [LARGE SCALE GENOMIC DNA]</scope>
    <source>
        <strain evidence="2">CGMCC 1.12769</strain>
    </source>
</reference>
<dbReference type="EMBL" id="BMFT01000001">
    <property type="protein sequence ID" value="GGH20591.1"/>
    <property type="molecule type" value="Genomic_DNA"/>
</dbReference>
<accession>A0ABQ1YC41</accession>
<sequence length="66" mass="7512">MLLIPAVIGLNYYYGDKNDPYVHYVNKDERAITRTITDPDELAKYAKENGLSTIPTKVETEYDGSK</sequence>
<dbReference type="Proteomes" id="UP000659344">
    <property type="component" value="Unassembled WGS sequence"/>
</dbReference>
<keyword evidence="2" id="KW-1185">Reference proteome</keyword>
<evidence type="ECO:0000313" key="2">
    <source>
        <dbReference type="Proteomes" id="UP000659344"/>
    </source>
</evidence>
<proteinExistence type="predicted"/>
<organism evidence="1 2">
    <name type="scientific">Paenibacillus segetis</name>
    <dbReference type="NCBI Taxonomy" id="1325360"/>
    <lineage>
        <taxon>Bacteria</taxon>
        <taxon>Bacillati</taxon>
        <taxon>Bacillota</taxon>
        <taxon>Bacilli</taxon>
        <taxon>Bacillales</taxon>
        <taxon>Paenibacillaceae</taxon>
        <taxon>Paenibacillus</taxon>
    </lineage>
</organism>
<protein>
    <submittedName>
        <fullName evidence="1">Uncharacterized protein</fullName>
    </submittedName>
</protein>
<evidence type="ECO:0000313" key="1">
    <source>
        <dbReference type="EMBL" id="GGH20591.1"/>
    </source>
</evidence>
<name>A0ABQ1YC41_9BACL</name>